<sequence length="596" mass="66551">MADSDLVRVESYQYPAGHLGHLTSTQQSALEKFKQICQKQGYYQPPFTDDTIEASHDDETLLRYLRARKFNPRDAFRQFKETEDWRRENRLEELYDTIDLGEYEETRKLYPQWTGRRDKRGIPVYVYEIAHLNPKTLTAHEQASPTRDSRRAPPRMLRLFALYENLVRFVLPLCSAIPDRPQPETPVSLSNNIVDISGVSLKQFWNLKGHMQDASQLATAHYPETLDRIFIIGAPSFFPTVWSWIKRWFDPTTVSKIFILTPSNMKATLEQYIDPANIPKKYGGKLDFKFGMLPVIEPAISQRLNWEDPAMQNGLPTFPSGPIRLERNNNDNDIVAVAVGSQKGKPRRQVVASIPAPSSRIANGITNGSRQSFDERRRLTLMQTTSGTATQSNIREDPNFDQSPAGSESGNSTPIHQSLPYRNSTPVSTHTMDNTPSNANNGQATYADGTRSGTSSERYAAQHGTHAAGQMRDGTPATNDHGYGDTSQTMEPGTVGQAPKDVSIPQPEQPQTSYLDQAKSYANQAYEGAAGLAGTALAAAGIGGGKEEEEKKEEQQPEERKPRDPRVNKLPDKDVEEFMRSQYVTRNNPGTGGAAS</sequence>
<dbReference type="InterPro" id="IPR036865">
    <property type="entry name" value="CRAL-TRIO_dom_sf"/>
</dbReference>
<feature type="region of interest" description="Disordered" evidence="1">
    <location>
        <begin position="341"/>
        <end position="512"/>
    </location>
</feature>
<dbReference type="PANTHER" id="PTHR45657:SF3">
    <property type="entry name" value="TRANSPORTER, PUTATIVE (AFU_ORTHOLOGUE AFUA_5G09260)-RELATED"/>
    <property type="match status" value="1"/>
</dbReference>
<feature type="domain" description="CRAL-TRIO" evidence="2">
    <location>
        <begin position="102"/>
        <end position="290"/>
    </location>
</feature>
<dbReference type="PANTHER" id="PTHR45657">
    <property type="entry name" value="CRAL-TRIO DOMAIN-CONTAINING PROTEIN YKL091C-RELATED"/>
    <property type="match status" value="1"/>
</dbReference>
<name>R7YYI9_CONA1</name>
<dbReference type="PROSITE" id="PS50191">
    <property type="entry name" value="CRAL_TRIO"/>
    <property type="match status" value="1"/>
</dbReference>
<organism evidence="3 4">
    <name type="scientific">Coniosporium apollinis (strain CBS 100218)</name>
    <name type="common">Rock-inhabiting black yeast</name>
    <dbReference type="NCBI Taxonomy" id="1168221"/>
    <lineage>
        <taxon>Eukaryota</taxon>
        <taxon>Fungi</taxon>
        <taxon>Dikarya</taxon>
        <taxon>Ascomycota</taxon>
        <taxon>Pezizomycotina</taxon>
        <taxon>Dothideomycetes</taxon>
        <taxon>Dothideomycetes incertae sedis</taxon>
        <taxon>Coniosporium</taxon>
    </lineage>
</organism>
<dbReference type="SMART" id="SM00516">
    <property type="entry name" value="SEC14"/>
    <property type="match status" value="1"/>
</dbReference>
<dbReference type="Gene3D" id="1.10.8.20">
    <property type="entry name" value="N-terminal domain of phosphatidylinositol transfer protein sec14p"/>
    <property type="match status" value="1"/>
</dbReference>
<dbReference type="CDD" id="cd00170">
    <property type="entry name" value="SEC14"/>
    <property type="match status" value="1"/>
</dbReference>
<dbReference type="InterPro" id="IPR036273">
    <property type="entry name" value="CRAL/TRIO_N_dom_sf"/>
</dbReference>
<evidence type="ECO:0000259" key="2">
    <source>
        <dbReference type="PROSITE" id="PS50191"/>
    </source>
</evidence>
<dbReference type="Pfam" id="PF00650">
    <property type="entry name" value="CRAL_TRIO"/>
    <property type="match status" value="1"/>
</dbReference>
<feature type="compositionally biased region" description="Polar residues" evidence="1">
    <location>
        <begin position="381"/>
        <end position="393"/>
    </location>
</feature>
<feature type="compositionally biased region" description="Polar residues" evidence="1">
    <location>
        <begin position="360"/>
        <end position="371"/>
    </location>
</feature>
<accession>R7YYI9</accession>
<dbReference type="HOGENOM" id="CLU_014001_4_2_1"/>
<dbReference type="InterPro" id="IPR051026">
    <property type="entry name" value="PI/PC_transfer"/>
</dbReference>
<dbReference type="SMART" id="SM01100">
    <property type="entry name" value="CRAL_TRIO_N"/>
    <property type="match status" value="1"/>
</dbReference>
<reference evidence="4" key="1">
    <citation type="submission" date="2012-06" db="EMBL/GenBank/DDBJ databases">
        <title>The genome sequence of Coniosporium apollinis CBS 100218.</title>
        <authorList>
            <consortium name="The Broad Institute Genome Sequencing Platform"/>
            <person name="Cuomo C."/>
            <person name="Gorbushina A."/>
            <person name="Noack S."/>
            <person name="Walker B."/>
            <person name="Young S.K."/>
            <person name="Zeng Q."/>
            <person name="Gargeya S."/>
            <person name="Fitzgerald M."/>
            <person name="Haas B."/>
            <person name="Abouelleil A."/>
            <person name="Alvarado L."/>
            <person name="Arachchi H.M."/>
            <person name="Berlin A.M."/>
            <person name="Chapman S.B."/>
            <person name="Goldberg J."/>
            <person name="Griggs A."/>
            <person name="Gujja S."/>
            <person name="Hansen M."/>
            <person name="Howarth C."/>
            <person name="Imamovic A."/>
            <person name="Larimer J."/>
            <person name="McCowan C."/>
            <person name="Montmayeur A."/>
            <person name="Murphy C."/>
            <person name="Neiman D."/>
            <person name="Pearson M."/>
            <person name="Priest M."/>
            <person name="Roberts A."/>
            <person name="Saif S."/>
            <person name="Shea T."/>
            <person name="Sisk P."/>
            <person name="Sykes S."/>
            <person name="Wortman J."/>
            <person name="Nusbaum C."/>
            <person name="Birren B."/>
        </authorList>
    </citation>
    <scope>NUCLEOTIDE SEQUENCE [LARGE SCALE GENOMIC DNA]</scope>
    <source>
        <strain evidence="4">CBS 100218</strain>
    </source>
</reference>
<dbReference type="AlphaFoldDB" id="R7YYI9"/>
<feature type="region of interest" description="Disordered" evidence="1">
    <location>
        <begin position="541"/>
        <end position="596"/>
    </location>
</feature>
<dbReference type="OMA" id="TVGQAPK"/>
<dbReference type="RefSeq" id="XP_007782289.1">
    <property type="nucleotide sequence ID" value="XM_007784099.1"/>
</dbReference>
<keyword evidence="4" id="KW-1185">Reference proteome</keyword>
<dbReference type="GeneID" id="19903399"/>
<evidence type="ECO:0000256" key="1">
    <source>
        <dbReference type="SAM" id="MobiDB-lite"/>
    </source>
</evidence>
<feature type="compositionally biased region" description="Polar residues" evidence="1">
    <location>
        <begin position="400"/>
        <end position="444"/>
    </location>
</feature>
<dbReference type="InterPro" id="IPR011074">
    <property type="entry name" value="CRAL/TRIO_N_dom"/>
</dbReference>
<dbReference type="Gene3D" id="3.40.525.10">
    <property type="entry name" value="CRAL-TRIO lipid binding domain"/>
    <property type="match status" value="1"/>
</dbReference>
<gene>
    <name evidence="3" type="ORF">W97_06088</name>
</gene>
<feature type="compositionally biased region" description="Basic and acidic residues" evidence="1">
    <location>
        <begin position="545"/>
        <end position="579"/>
    </location>
</feature>
<dbReference type="InterPro" id="IPR001251">
    <property type="entry name" value="CRAL-TRIO_dom"/>
</dbReference>
<dbReference type="eggNOG" id="KOG1471">
    <property type="taxonomic scope" value="Eukaryota"/>
</dbReference>
<dbReference type="EMBL" id="JH767584">
    <property type="protein sequence ID" value="EON66972.1"/>
    <property type="molecule type" value="Genomic_DNA"/>
</dbReference>
<dbReference type="STRING" id="1168221.R7YYI9"/>
<dbReference type="SUPFAM" id="SSF46938">
    <property type="entry name" value="CRAL/TRIO N-terminal domain"/>
    <property type="match status" value="1"/>
</dbReference>
<dbReference type="Pfam" id="PF03765">
    <property type="entry name" value="CRAL_TRIO_N"/>
    <property type="match status" value="1"/>
</dbReference>
<dbReference type="SUPFAM" id="SSF52087">
    <property type="entry name" value="CRAL/TRIO domain"/>
    <property type="match status" value="1"/>
</dbReference>
<protein>
    <recommendedName>
        <fullName evidence="2">CRAL-TRIO domain-containing protein</fullName>
    </recommendedName>
</protein>
<dbReference type="OrthoDB" id="30289at2759"/>
<evidence type="ECO:0000313" key="4">
    <source>
        <dbReference type="Proteomes" id="UP000016924"/>
    </source>
</evidence>
<proteinExistence type="predicted"/>
<dbReference type="Proteomes" id="UP000016924">
    <property type="component" value="Unassembled WGS sequence"/>
</dbReference>
<evidence type="ECO:0000313" key="3">
    <source>
        <dbReference type="EMBL" id="EON66972.1"/>
    </source>
</evidence>